<dbReference type="InParanoid" id="A0A672FLQ7"/>
<keyword evidence="2" id="KW-0597">Phosphoprotein</keyword>
<keyword evidence="3" id="KW-0433">Leucine-rich repeat</keyword>
<evidence type="ECO:0000256" key="4">
    <source>
        <dbReference type="ARBA" id="ARBA00022737"/>
    </source>
</evidence>
<evidence type="ECO:0000256" key="6">
    <source>
        <dbReference type="SAM" id="MobiDB-lite"/>
    </source>
</evidence>
<feature type="region of interest" description="Disordered" evidence="6">
    <location>
        <begin position="218"/>
        <end position="246"/>
    </location>
</feature>
<dbReference type="Proteomes" id="UP000472267">
    <property type="component" value="Unassembled WGS sequence"/>
</dbReference>
<dbReference type="InterPro" id="IPR026137">
    <property type="entry name" value="Leu_rpt_41"/>
</dbReference>
<reference evidence="7" key="1">
    <citation type="submission" date="2025-08" db="UniProtKB">
        <authorList>
            <consortium name="Ensembl"/>
        </authorList>
    </citation>
    <scope>IDENTIFICATION</scope>
</reference>
<dbReference type="OMA" id="VVSDSWH"/>
<evidence type="ECO:0000313" key="8">
    <source>
        <dbReference type="Proteomes" id="UP000472267"/>
    </source>
</evidence>
<sequence length="590" mass="65899">MEADEDPPTLQSKCFQIVREHFSALDRRVLLDLPVPVLTDLLPHLTACQLDELQPALNLRGISTISGWKAILQEDLGPTRVRDLHTEEEAKRKAMAWLFRLVFYGFRSRYVQRNLRNLDTVDFLSAAARCVRQFVVVPRKYESLQSLAADRRKVLDLLEQNVTSVSVTQSEDPRGEKTRAALYVLHRLLDHGRATELVLSTQWSLGLAWMLRGRGTGFSDNSDDSDQRPCKRSKLDPPDPCDAPTVGPCPRGQIGSLVVNMCDSDSLRVLNRALPTFFSLRSLSLQSVDVLSDSQVLDLSRALQQLSLSSRSSLSRLSVQVLPRTGLLGTLLDSTPGLTSLRVCIRSETPGTSRPSPTEASSSRLPLRELSIQVSEPRTDPVLISSLLRRCPDLQNLHLERMRSGTSQDQLLRTLTDWNVHSLRTLVLEDLKLSDCVPHIIRLLRSCRLEELRLTDCRLLEACEDREDRLRQLVSAAKAVPTLKVLGLAQNRLAKSVCVLAELFSGRPAGCIQHLDISSNFIQAAELLELARRLRTRPPARLPTLDLRKNPGDRDPESWGAALKALRPFASPLSDGWKSAGAMLDHVSNM</sequence>
<dbReference type="Ensembl" id="ENSSFAT00005007892.1">
    <property type="protein sequence ID" value="ENSSFAP00005007503.1"/>
    <property type="gene ID" value="ENSSFAG00005004449.1"/>
</dbReference>
<dbReference type="Gene3D" id="3.80.10.10">
    <property type="entry name" value="Ribonuclease Inhibitor"/>
    <property type="match status" value="1"/>
</dbReference>
<protein>
    <recommendedName>
        <fullName evidence="1">Leucine-rich repeat-containing protein 41</fullName>
    </recommendedName>
</protein>
<dbReference type="OrthoDB" id="9415738at2759"/>
<dbReference type="PANTHER" id="PTHR15354:SF1">
    <property type="entry name" value="LEUCINE-RICH REPEAT-CONTAINING PROTEIN 41"/>
    <property type="match status" value="1"/>
</dbReference>
<keyword evidence="5" id="KW-0833">Ubl conjugation pathway</keyword>
<dbReference type="CTD" id="10489"/>
<organism evidence="7 8">
    <name type="scientific">Salarias fasciatus</name>
    <name type="common">Jewelled blenny</name>
    <name type="synonym">Blennius fasciatus</name>
    <dbReference type="NCBI Taxonomy" id="181472"/>
    <lineage>
        <taxon>Eukaryota</taxon>
        <taxon>Metazoa</taxon>
        <taxon>Chordata</taxon>
        <taxon>Craniata</taxon>
        <taxon>Vertebrata</taxon>
        <taxon>Euteleostomi</taxon>
        <taxon>Actinopterygii</taxon>
        <taxon>Neopterygii</taxon>
        <taxon>Teleostei</taxon>
        <taxon>Neoteleostei</taxon>
        <taxon>Acanthomorphata</taxon>
        <taxon>Ovalentaria</taxon>
        <taxon>Blenniimorphae</taxon>
        <taxon>Blenniiformes</taxon>
        <taxon>Blennioidei</taxon>
        <taxon>Blenniidae</taxon>
        <taxon>Salariinae</taxon>
        <taxon>Salarias</taxon>
    </lineage>
</organism>
<keyword evidence="4" id="KW-0677">Repeat</keyword>
<dbReference type="InterPro" id="IPR032675">
    <property type="entry name" value="LRR_dom_sf"/>
</dbReference>
<evidence type="ECO:0000256" key="1">
    <source>
        <dbReference type="ARBA" id="ARBA00014201"/>
    </source>
</evidence>
<gene>
    <name evidence="7" type="primary">lrrc41</name>
</gene>
<feature type="compositionally biased region" description="Basic and acidic residues" evidence="6">
    <location>
        <begin position="225"/>
        <end position="237"/>
    </location>
</feature>
<evidence type="ECO:0000256" key="3">
    <source>
        <dbReference type="ARBA" id="ARBA00022614"/>
    </source>
</evidence>
<keyword evidence="8" id="KW-1185">Reference proteome</keyword>
<dbReference type="SUPFAM" id="SSF52047">
    <property type="entry name" value="RNI-like"/>
    <property type="match status" value="1"/>
</dbReference>
<dbReference type="PANTHER" id="PTHR15354">
    <property type="entry name" value="MUF1"/>
    <property type="match status" value="1"/>
</dbReference>
<evidence type="ECO:0000313" key="7">
    <source>
        <dbReference type="Ensembl" id="ENSSFAP00005007503.1"/>
    </source>
</evidence>
<dbReference type="RefSeq" id="XP_029943512.1">
    <property type="nucleotide sequence ID" value="XM_030087652.1"/>
</dbReference>
<name>A0A672FLQ7_SALFA</name>
<evidence type="ECO:0000256" key="5">
    <source>
        <dbReference type="ARBA" id="ARBA00022786"/>
    </source>
</evidence>
<accession>A0A672FLQ7</accession>
<dbReference type="GeneID" id="115385588"/>
<dbReference type="AlphaFoldDB" id="A0A672FLQ7"/>
<reference evidence="7" key="2">
    <citation type="submission" date="2025-09" db="UniProtKB">
        <authorList>
            <consortium name="Ensembl"/>
        </authorList>
    </citation>
    <scope>IDENTIFICATION</scope>
</reference>
<proteinExistence type="predicted"/>
<evidence type="ECO:0000256" key="2">
    <source>
        <dbReference type="ARBA" id="ARBA00022553"/>
    </source>
</evidence>